<organism evidence="4 5">
    <name type="scientific">Phasianus colchicus</name>
    <name type="common">Common pheasant</name>
    <dbReference type="NCBI Taxonomy" id="9054"/>
    <lineage>
        <taxon>Eukaryota</taxon>
        <taxon>Metazoa</taxon>
        <taxon>Chordata</taxon>
        <taxon>Craniata</taxon>
        <taxon>Vertebrata</taxon>
        <taxon>Euteleostomi</taxon>
        <taxon>Archelosauria</taxon>
        <taxon>Archosauria</taxon>
        <taxon>Dinosauria</taxon>
        <taxon>Saurischia</taxon>
        <taxon>Theropoda</taxon>
        <taxon>Coelurosauria</taxon>
        <taxon>Aves</taxon>
        <taxon>Neognathae</taxon>
        <taxon>Galloanserae</taxon>
        <taxon>Galliformes</taxon>
        <taxon>Phasianidae</taxon>
        <taxon>Phasianinae</taxon>
        <taxon>Phasianus</taxon>
    </lineage>
</organism>
<evidence type="ECO:0000259" key="3">
    <source>
        <dbReference type="PROSITE" id="PS51233"/>
    </source>
</evidence>
<feature type="domain" description="VWFD" evidence="3">
    <location>
        <begin position="157"/>
        <end position="337"/>
    </location>
</feature>
<accession>A0A669QFQ2</accession>
<dbReference type="InterPro" id="IPR002919">
    <property type="entry name" value="TIL_dom"/>
</dbReference>
<dbReference type="InterPro" id="IPR036084">
    <property type="entry name" value="Ser_inhib-like_sf"/>
</dbReference>
<sequence length="1618" mass="177629">MLGNEYYVVTPDDTAKTGLTEFAVIAGREPSSVSIKVKGKIYFQGRTYRSDSTISIPLSPYQSLQLQSEGDLSGTKVTSDKPVAVLSGHTCTKVRSGCDYVVEQLLPVTSWFSSPSPSLFSFSPASSTLSCSDISCKEQERCEMVEGGPTCIQETFSTCLIIGGPHYKTFDGKIFDFMGTCTYTLSKTCDPAANLPFFNVQVKNGQRGNAKSPYIDTVTVQAYDITVVVIRSENGFVRVNNHLTHLPISLAGGKLHLQQKGSFVQIKTDFMLKVLYNWDGHLMVKIPSAHSGRVCGMCGNSNGDPHDDALLPDGTLAQNAVVLGQVWKVLDDHRICLDSCSGECKRCSWKETAKYNTEAFCGLLTQYPGPFQGCHDAVHTDIYLKSCISDLCSYEGLQTVLCQALNTYVENCQEEGIVVEDWRTSARFPSCPANSNHTSCGSACPTTCNDEAVPSDCTSSSCVEGCRCTEGFVLDAGKCIPKSECGCVFGDRLYGLGEEFWGDDGCTERCICKERRKAVCYRASCRAKEECGVKDGIRGCYPTSYGVCTAVGSTHYKSFDGEWFTFQGTCLYQLVGLCKKSGGLVDFQVLVQNGLKDGGSPSFITLVRVKVYGKSITISQKDPNKITVSSPQLLLPHPSNFLVLRGRDVVIETDFGLTITYDWHGDVGVSVPSTYEDTLCGLCGNFNGDKRDEMMLKNGRLTSNLNTFGQSWKVADTPGCTELSRKECLNSMTTFGQENRCEIISRIDGPFRGCHATVDPSKYVQNCKNDLCLYPEREEVLCQHIAHYVDLCQEAGVTIEEWRTNDFCRIFCPAHSHYELCSLDCSRTCSSIFAPLRCTERCREGCVCDEGFVFSGDECVPMARCGCLHHGFYYKVEETFRPNELEECECQAGGVVVCKEIPDVEKTCQDGQCSTTSCVVTGDRSYLSFDGTAFDIPGACSYILAESCTDDDNTEHFVVKIKKDSRQKRKVSGIEEVTVEVYGLTLTLERGKAGTVMVRWHLVVAKLVTQPQLCHQGRGGTSPYGCASSPQGYEGHLCGLCGNNNDKREDDFLFPDGHPAPNATSFGSAWKIPNVACQEKCSEDDCPVCTEEKKKIFQKPNYCGILTDPNGPFSSCFSILNPALYLDACTRDLCLTKGKTNVLCRSIQSYASSCQAAGVNIEAWRKPSFCRKLGVKEVGMCLPWGHPLGVKWEIRAVEASSVCGVKEMCKTEDGQAKCVPSLVASCWAWGDPHYRTFDRLDFDFEGTCTYTMAEFCGNDPKLVPFKVQGKNRIRGEVKSISYISLANIEVDGVLTLLPVTLQDDRVLIFQSGMTAVLQTDFGLRVTYDWNWHLIVDLPSSYSEQTCGLCGNFNLEPGDDIPMQAGNLTSSIISWASNWKVPDEDPFCWDFCNGECPVCEEEKQELYSGNQHCGLIKKSFQGPFKACHDVVNPRDFFRNCLYDVCMSDGAKKILCKTLETYASTCRKHGAVVHNWRTPSGCCERWGFAASAVGFCCFCCGVLQNWGGSGSRGDACKALSGTNSSGCVQKNAPCFCMRVCSSGVLLAKCSVCFAWGLLSVHGSLHAKHSVCVCTAHLRGVKSVFRVQRAAWVCMAQYPSLRCCKQSAVCICNVPGADIAM</sequence>
<dbReference type="FunFam" id="2.10.25.10:FF:000055">
    <property type="entry name" value="alpha-tectorin isoform X1"/>
    <property type="match status" value="2"/>
</dbReference>
<dbReference type="Pfam" id="PF08742">
    <property type="entry name" value="C8"/>
    <property type="match status" value="4"/>
</dbReference>
<name>A0A669QFQ2_PHACC</name>
<proteinExistence type="predicted"/>
<dbReference type="PROSITE" id="PS51233">
    <property type="entry name" value="VWFD"/>
    <property type="match status" value="4"/>
</dbReference>
<dbReference type="Gene3D" id="2.10.25.10">
    <property type="entry name" value="Laminin"/>
    <property type="match status" value="2"/>
</dbReference>
<dbReference type="InterPro" id="IPR035234">
    <property type="entry name" value="IgGFc-bd_N"/>
</dbReference>
<dbReference type="CDD" id="cd19941">
    <property type="entry name" value="TIL"/>
    <property type="match status" value="2"/>
</dbReference>
<dbReference type="SMART" id="SM00832">
    <property type="entry name" value="C8"/>
    <property type="match status" value="4"/>
</dbReference>
<feature type="domain" description="VWFD" evidence="3">
    <location>
        <begin position="546"/>
        <end position="721"/>
    </location>
</feature>
<dbReference type="SMART" id="SM00216">
    <property type="entry name" value="VWD"/>
    <property type="match status" value="4"/>
</dbReference>
<keyword evidence="1" id="KW-1015">Disulfide bond</keyword>
<dbReference type="GO" id="GO:0005615">
    <property type="term" value="C:extracellular space"/>
    <property type="evidence" value="ECO:0007669"/>
    <property type="project" value="TreeGrafter"/>
</dbReference>
<dbReference type="PANTHER" id="PTHR11339">
    <property type="entry name" value="EXTRACELLULAR MATRIX GLYCOPROTEIN RELATED"/>
    <property type="match status" value="1"/>
</dbReference>
<evidence type="ECO:0000313" key="4">
    <source>
        <dbReference type="Ensembl" id="ENSPCLP00000017118.1"/>
    </source>
</evidence>
<dbReference type="PANTHER" id="PTHR11339:SF374">
    <property type="entry name" value="ZONADHESIN"/>
    <property type="match status" value="1"/>
</dbReference>
<dbReference type="Proteomes" id="UP000472261">
    <property type="component" value="Unplaced"/>
</dbReference>
<evidence type="ECO:0000313" key="5">
    <source>
        <dbReference type="Proteomes" id="UP000472261"/>
    </source>
</evidence>
<dbReference type="OMA" id="CHDTISP"/>
<keyword evidence="5" id="KW-1185">Reference proteome</keyword>
<keyword evidence="2" id="KW-0325">Glycoprotein</keyword>
<evidence type="ECO:0000256" key="2">
    <source>
        <dbReference type="ARBA" id="ARBA00023180"/>
    </source>
</evidence>
<reference evidence="4" key="2">
    <citation type="submission" date="2025-09" db="UniProtKB">
        <authorList>
            <consortium name="Ensembl"/>
        </authorList>
    </citation>
    <scope>IDENTIFICATION</scope>
</reference>
<feature type="domain" description="VWFD" evidence="3">
    <location>
        <begin position="916"/>
        <end position="1078"/>
    </location>
</feature>
<protein>
    <recommendedName>
        <fullName evidence="3">VWFD domain-containing protein</fullName>
    </recommendedName>
</protein>
<dbReference type="Ensembl" id="ENSPCLT00000022885.1">
    <property type="protein sequence ID" value="ENSPCLP00000017118.1"/>
    <property type="gene ID" value="ENSPCLG00000014251.1"/>
</dbReference>
<dbReference type="Pfam" id="PF17517">
    <property type="entry name" value="IgGFc_binding"/>
    <property type="match status" value="1"/>
</dbReference>
<dbReference type="InterPro" id="IPR001846">
    <property type="entry name" value="VWF_type-D"/>
</dbReference>
<dbReference type="Pfam" id="PF00094">
    <property type="entry name" value="VWD"/>
    <property type="match status" value="5"/>
</dbReference>
<dbReference type="InterPro" id="IPR014853">
    <property type="entry name" value="VWF/SSPO/ZAN-like_Cys-rich_dom"/>
</dbReference>
<dbReference type="Pfam" id="PF01826">
    <property type="entry name" value="TIL"/>
    <property type="match status" value="2"/>
</dbReference>
<reference evidence="4" key="1">
    <citation type="submission" date="2025-08" db="UniProtKB">
        <authorList>
            <consortium name="Ensembl"/>
        </authorList>
    </citation>
    <scope>IDENTIFICATION</scope>
</reference>
<dbReference type="GO" id="GO:0031012">
    <property type="term" value="C:extracellular matrix"/>
    <property type="evidence" value="ECO:0007669"/>
    <property type="project" value="TreeGrafter"/>
</dbReference>
<evidence type="ECO:0000256" key="1">
    <source>
        <dbReference type="ARBA" id="ARBA00023157"/>
    </source>
</evidence>
<dbReference type="InterPro" id="IPR050780">
    <property type="entry name" value="Mucin_vWF_Thrombospondin_sf"/>
</dbReference>
<feature type="domain" description="VWFD" evidence="3">
    <location>
        <begin position="1224"/>
        <end position="1388"/>
    </location>
</feature>
<dbReference type="SUPFAM" id="SSF57567">
    <property type="entry name" value="Serine protease inhibitors"/>
    <property type="match status" value="2"/>
</dbReference>